<feature type="region of interest" description="Disordered" evidence="3">
    <location>
        <begin position="922"/>
        <end position="947"/>
    </location>
</feature>
<dbReference type="PROSITE" id="PS50048">
    <property type="entry name" value="ZN2_CY6_FUNGAL_2"/>
    <property type="match status" value="1"/>
</dbReference>
<organism evidence="5 6">
    <name type="scientific">Phaeosphaeria nodorum (strain SN15 / ATCC MYA-4574 / FGSC 10173)</name>
    <name type="common">Glume blotch fungus</name>
    <name type="synonym">Parastagonospora nodorum</name>
    <dbReference type="NCBI Taxonomy" id="321614"/>
    <lineage>
        <taxon>Eukaryota</taxon>
        <taxon>Fungi</taxon>
        <taxon>Dikarya</taxon>
        <taxon>Ascomycota</taxon>
        <taxon>Pezizomycotina</taxon>
        <taxon>Dothideomycetes</taxon>
        <taxon>Pleosporomycetidae</taxon>
        <taxon>Pleosporales</taxon>
        <taxon>Pleosporineae</taxon>
        <taxon>Phaeosphaeriaceae</taxon>
        <taxon>Parastagonospora</taxon>
    </lineage>
</organism>
<feature type="compositionally biased region" description="Basic and acidic residues" evidence="3">
    <location>
        <begin position="282"/>
        <end position="309"/>
    </location>
</feature>
<proteinExistence type="predicted"/>
<dbReference type="GO" id="GO:0008270">
    <property type="term" value="F:zinc ion binding"/>
    <property type="evidence" value="ECO:0007669"/>
    <property type="project" value="InterPro"/>
</dbReference>
<feature type="compositionally biased region" description="Basic and acidic residues" evidence="3">
    <location>
        <begin position="552"/>
        <end position="564"/>
    </location>
</feature>
<dbReference type="InterPro" id="IPR007219">
    <property type="entry name" value="XnlR_reg_dom"/>
</dbReference>
<dbReference type="SMART" id="SM00906">
    <property type="entry name" value="Fungal_trans"/>
    <property type="match status" value="1"/>
</dbReference>
<dbReference type="InterPro" id="IPR053230">
    <property type="entry name" value="Trans_reg_galc"/>
</dbReference>
<sequence>MHETTSTKKQHTHIFVPQSNMSTKSDSKADGKIAIPRLERARPPPPPPPKSTERRPEDRIVRACEACRKRKTKCSGETPCIHCVSSGTDCIYGQARRDRLREYAYTCSNKQYPLLVANEVQSNGQESSISQPVARRERTREYRRQKKDQRCAQRCKLKLLPLNSMWLQMLSILILIQTDDDLNSQDTKSTRRLLGKRSRVASIRDEEEEETEGGEAYITASAGSNENLDHLGEDLLRNRESREVGYVGQNSEVQWLSSVQRQTEHTSVEPRDQSGAYGPPGTERKDVNARSEALHERRRNAEDYGEEASSRHAADTTFYLDSDEIDFDIVVDAYADPEADVAKRLFDCYIDTVHPSFPLVPENFREQFHAYHSNLTYDSKLNPEDPDKNKGARVPKKWRAQLNLLFAIGAKHSHLVGAEWAGAERDDIMYMLRAIYLLGLKDSVMFVSEPTIEIVQATGTLALYFLVIGYVSRAWIMIGVSIRLALALGLHLRNEDPKAEVSRREMLGQTWWTLHRIECLISAITGRPPTIGYEDCTVSIPGEQEVPCGDLPTKRTNIESDTTTKPRRKSGVGRQSTSPDRYVVHHIKITIIIQEVLINLYSPRTAAKSWLVIQSHMSKSLDKLKEWQKEAIPTITRTYRGNHKAVHERQQFLLKTDFWSTKMLITRPCLCRIQQRIPNESTTSANFNASNSEQCVEAAMEMAKLFPDEPDLDFIYSQGPWWSVNHIIMQCIAVLLLDVTFQHKDIGSTNPRKIASIKKMMRWLHAMKDNDPVSQKADKVLRKILRQVAPSLQTMAKDLLAYNDGPTMTWQDTTYQRTEEYSTMQNDDSSQLYGSMPPPNDQGMGADFLQHQQQQNQEQQHSYGFGHGDNQFSAMQSGPAQMPFGNPFFTPFDQNAPFASMQNLWADSGSFNEFDLDWASLNMPQDEQAGMDQDQDQDQDMDYGRDN</sequence>
<dbReference type="GO" id="GO:0000981">
    <property type="term" value="F:DNA-binding transcription factor activity, RNA polymerase II-specific"/>
    <property type="evidence" value="ECO:0007669"/>
    <property type="project" value="InterPro"/>
</dbReference>
<feature type="region of interest" description="Disordered" evidence="3">
    <location>
        <begin position="1"/>
        <end position="57"/>
    </location>
</feature>
<dbReference type="OrthoDB" id="5296287at2759"/>
<feature type="compositionally biased region" description="Low complexity" evidence="3">
    <location>
        <begin position="850"/>
        <end position="861"/>
    </location>
</feature>
<evidence type="ECO:0000256" key="2">
    <source>
        <dbReference type="ARBA" id="ARBA00023242"/>
    </source>
</evidence>
<dbReference type="PROSITE" id="PS00463">
    <property type="entry name" value="ZN2_CY6_FUNGAL_1"/>
    <property type="match status" value="1"/>
</dbReference>
<dbReference type="EMBL" id="CP069027">
    <property type="protein sequence ID" value="QRC95571.1"/>
    <property type="molecule type" value="Genomic_DNA"/>
</dbReference>
<dbReference type="Proteomes" id="UP000663193">
    <property type="component" value="Chromosome 5"/>
</dbReference>
<reference evidence="6" key="1">
    <citation type="journal article" date="2021" name="BMC Genomics">
        <title>Chromosome-level genome assembly and manually-curated proteome of model necrotroph Parastagonospora nodorum Sn15 reveals a genome-wide trove of candidate effector homologs, and redundancy of virulence-related functions within an accessory chromosome.</title>
        <authorList>
            <person name="Bertazzoni S."/>
            <person name="Jones D.A.B."/>
            <person name="Phan H.T."/>
            <person name="Tan K.-C."/>
            <person name="Hane J.K."/>
        </authorList>
    </citation>
    <scope>NUCLEOTIDE SEQUENCE [LARGE SCALE GENOMIC DNA]</scope>
    <source>
        <strain evidence="6">SN15 / ATCC MYA-4574 / FGSC 10173)</strain>
    </source>
</reference>
<dbReference type="SUPFAM" id="SSF57701">
    <property type="entry name" value="Zn2/Cys6 DNA-binding domain"/>
    <property type="match status" value="1"/>
</dbReference>
<dbReference type="CDD" id="cd12148">
    <property type="entry name" value="fungal_TF_MHR"/>
    <property type="match status" value="1"/>
</dbReference>
<dbReference type="CDD" id="cd00067">
    <property type="entry name" value="GAL4"/>
    <property type="match status" value="1"/>
</dbReference>
<feature type="region of interest" description="Disordered" evidence="3">
    <location>
        <begin position="123"/>
        <end position="145"/>
    </location>
</feature>
<feature type="region of interest" description="Disordered" evidence="3">
    <location>
        <begin position="255"/>
        <end position="309"/>
    </location>
</feature>
<dbReference type="Gene3D" id="4.10.240.10">
    <property type="entry name" value="Zn(2)-C6 fungal-type DNA-binding domain"/>
    <property type="match status" value="1"/>
</dbReference>
<evidence type="ECO:0000259" key="4">
    <source>
        <dbReference type="PROSITE" id="PS50048"/>
    </source>
</evidence>
<protein>
    <recommendedName>
        <fullName evidence="4">Zn(2)-C6 fungal-type domain-containing protein</fullName>
    </recommendedName>
</protein>
<feature type="compositionally biased region" description="Polar residues" evidence="3">
    <location>
        <begin position="870"/>
        <end position="879"/>
    </location>
</feature>
<dbReference type="AlphaFoldDB" id="A0A7U2EZ73"/>
<dbReference type="PANTHER" id="PTHR47654:SF5">
    <property type="entry name" value="TRANSCRIPTION FACTOR DOMAIN-CONTAINING PROTEIN"/>
    <property type="match status" value="1"/>
</dbReference>
<feature type="domain" description="Zn(2)-C6 fungal-type" evidence="4">
    <location>
        <begin position="63"/>
        <end position="92"/>
    </location>
</feature>
<keyword evidence="1" id="KW-0479">Metal-binding</keyword>
<feature type="compositionally biased region" description="Polar residues" evidence="3">
    <location>
        <begin position="820"/>
        <end position="833"/>
    </location>
</feature>
<feature type="compositionally biased region" description="Basic and acidic residues" evidence="3">
    <location>
        <begin position="25"/>
        <end position="42"/>
    </location>
</feature>
<dbReference type="Pfam" id="PF00172">
    <property type="entry name" value="Zn_clus"/>
    <property type="match status" value="1"/>
</dbReference>
<evidence type="ECO:0000313" key="6">
    <source>
        <dbReference type="Proteomes" id="UP000663193"/>
    </source>
</evidence>
<dbReference type="GO" id="GO:0006351">
    <property type="term" value="P:DNA-templated transcription"/>
    <property type="evidence" value="ECO:0007669"/>
    <property type="project" value="InterPro"/>
</dbReference>
<feature type="region of interest" description="Disordered" evidence="3">
    <location>
        <begin position="549"/>
        <end position="577"/>
    </location>
</feature>
<name>A0A7U2EZ73_PHANO</name>
<dbReference type="PANTHER" id="PTHR47654">
    <property type="entry name" value="ZN(II)2CYS6 TRANSCRIPTION FACTOR (EUROFUNG)-RELATED"/>
    <property type="match status" value="1"/>
</dbReference>
<dbReference type="Pfam" id="PF04082">
    <property type="entry name" value="Fungal_trans"/>
    <property type="match status" value="1"/>
</dbReference>
<feature type="region of interest" description="Disordered" evidence="3">
    <location>
        <begin position="820"/>
        <end position="882"/>
    </location>
</feature>
<dbReference type="GO" id="GO:0003677">
    <property type="term" value="F:DNA binding"/>
    <property type="evidence" value="ECO:0007669"/>
    <property type="project" value="InterPro"/>
</dbReference>
<keyword evidence="6" id="KW-1185">Reference proteome</keyword>
<dbReference type="InterPro" id="IPR036864">
    <property type="entry name" value="Zn2-C6_fun-type_DNA-bd_sf"/>
</dbReference>
<dbReference type="InterPro" id="IPR001138">
    <property type="entry name" value="Zn2Cys6_DnaBD"/>
</dbReference>
<accession>A0A7U2EZ73</accession>
<evidence type="ECO:0000256" key="1">
    <source>
        <dbReference type="ARBA" id="ARBA00022723"/>
    </source>
</evidence>
<feature type="compositionally biased region" description="Basic and acidic residues" evidence="3">
    <location>
        <begin position="262"/>
        <end position="272"/>
    </location>
</feature>
<gene>
    <name evidence="5" type="ORF">JI435_302470</name>
</gene>
<evidence type="ECO:0000256" key="3">
    <source>
        <dbReference type="SAM" id="MobiDB-lite"/>
    </source>
</evidence>
<dbReference type="VEuPathDB" id="FungiDB:JI435_302470"/>
<dbReference type="SMART" id="SM00066">
    <property type="entry name" value="GAL4"/>
    <property type="match status" value="1"/>
</dbReference>
<evidence type="ECO:0000313" key="5">
    <source>
        <dbReference type="EMBL" id="QRC95571.1"/>
    </source>
</evidence>
<keyword evidence="2" id="KW-0539">Nucleus</keyword>